<dbReference type="AlphaFoldDB" id="A0AAD4L5X6"/>
<feature type="compositionally biased region" description="Acidic residues" evidence="1">
    <location>
        <begin position="83"/>
        <end position="93"/>
    </location>
</feature>
<sequence length="487" mass="54664">MDNHSVLNNILSCLSDNGYTILTLLSDVLSRQYTLEDQRVQLVREEVECDALGICAHLLSHIPTAAPVTTWALQITQSALDSSELDSEPEEEDMPPRKRARKDVLSRNTAIQVIKCVVCISIVLQSANENCNHLQSIFRIFIHSANVPQRVAEVLAHAGLTISIKSIHRAVKSMSIDSAHKIKTGLCSLKMAVAYDNFDINFKTLEPTLAHQSSFVSAMSATAVPLIGVDNIDALCCSEALWRVDPRNPSLSVLHTGIDDFDLLRFHLTDTYDHQPPGMEFSLRCKAFAWHVCEILINHGQYFGYLSNKLVTPETVLRIPVSKTEQVPMRSMKIKQSSVDGNIEVMENLLHQGGLGDPTELDFESNGDVDILDFVLWVHGNLLTKERLNTVQDSQCIEDTPKNCFQFVIFVLGLFHYKMACVDALWRTYLQVKEGCEDVNSTYQHVGILQPQETGLMMTKPGFCWMHDVVHHKLCAVILECWCKELS</sequence>
<organism evidence="3 4">
    <name type="scientific">Lactarius akahatsu</name>
    <dbReference type="NCBI Taxonomy" id="416441"/>
    <lineage>
        <taxon>Eukaryota</taxon>
        <taxon>Fungi</taxon>
        <taxon>Dikarya</taxon>
        <taxon>Basidiomycota</taxon>
        <taxon>Agaricomycotina</taxon>
        <taxon>Agaricomycetes</taxon>
        <taxon>Russulales</taxon>
        <taxon>Russulaceae</taxon>
        <taxon>Lactarius</taxon>
    </lineage>
</organism>
<evidence type="ECO:0000313" key="4">
    <source>
        <dbReference type="Proteomes" id="UP001201163"/>
    </source>
</evidence>
<proteinExistence type="predicted"/>
<comment type="caution">
    <text evidence="3">The sequence shown here is derived from an EMBL/GenBank/DDBJ whole genome shotgun (WGS) entry which is preliminary data.</text>
</comment>
<dbReference type="Pfam" id="PF20231">
    <property type="entry name" value="DUF6589"/>
    <property type="match status" value="1"/>
</dbReference>
<name>A0AAD4L5X6_9AGAM</name>
<accession>A0AAD4L5X6</accession>
<feature type="domain" description="DUF6589" evidence="2">
    <location>
        <begin position="278"/>
        <end position="485"/>
    </location>
</feature>
<evidence type="ECO:0000259" key="2">
    <source>
        <dbReference type="Pfam" id="PF20231"/>
    </source>
</evidence>
<protein>
    <recommendedName>
        <fullName evidence="2">DUF6589 domain-containing protein</fullName>
    </recommendedName>
</protein>
<evidence type="ECO:0000313" key="3">
    <source>
        <dbReference type="EMBL" id="KAH8977876.1"/>
    </source>
</evidence>
<dbReference type="Proteomes" id="UP001201163">
    <property type="component" value="Unassembled WGS sequence"/>
</dbReference>
<dbReference type="EMBL" id="JAKELL010000266">
    <property type="protein sequence ID" value="KAH8977876.1"/>
    <property type="molecule type" value="Genomic_DNA"/>
</dbReference>
<reference evidence="3" key="1">
    <citation type="submission" date="2022-01" db="EMBL/GenBank/DDBJ databases">
        <title>Comparative genomics reveals a dynamic genome evolution in the ectomycorrhizal milk-cap (Lactarius) mushrooms.</title>
        <authorList>
            <consortium name="DOE Joint Genome Institute"/>
            <person name="Lebreton A."/>
            <person name="Tang N."/>
            <person name="Kuo A."/>
            <person name="LaButti K."/>
            <person name="Drula E."/>
            <person name="Barry K."/>
            <person name="Clum A."/>
            <person name="Lipzen A."/>
            <person name="Mousain D."/>
            <person name="Ng V."/>
            <person name="Wang R."/>
            <person name="Wang X."/>
            <person name="Dai Y."/>
            <person name="Henrissat B."/>
            <person name="Grigoriev I.V."/>
            <person name="Guerin-Laguette A."/>
            <person name="Yu F."/>
            <person name="Martin F.M."/>
        </authorList>
    </citation>
    <scope>NUCLEOTIDE SEQUENCE</scope>
    <source>
        <strain evidence="3">QP</strain>
    </source>
</reference>
<keyword evidence="4" id="KW-1185">Reference proteome</keyword>
<evidence type="ECO:0000256" key="1">
    <source>
        <dbReference type="SAM" id="MobiDB-lite"/>
    </source>
</evidence>
<dbReference type="InterPro" id="IPR046496">
    <property type="entry name" value="DUF6589"/>
</dbReference>
<gene>
    <name evidence="3" type="ORF">EDB92DRAFT_1808094</name>
</gene>
<feature type="region of interest" description="Disordered" evidence="1">
    <location>
        <begin position="82"/>
        <end position="101"/>
    </location>
</feature>